<feature type="transmembrane region" description="Helical" evidence="7">
    <location>
        <begin position="344"/>
        <end position="364"/>
    </location>
</feature>
<evidence type="ECO:0000256" key="6">
    <source>
        <dbReference type="ARBA" id="ARBA00023136"/>
    </source>
</evidence>
<evidence type="ECO:0000313" key="9">
    <source>
        <dbReference type="EMBL" id="MFD1847971.1"/>
    </source>
</evidence>
<dbReference type="Proteomes" id="UP001597307">
    <property type="component" value="Unassembled WGS sequence"/>
</dbReference>
<feature type="transmembrane region" description="Helical" evidence="7">
    <location>
        <begin position="370"/>
        <end position="391"/>
    </location>
</feature>
<feature type="transmembrane region" description="Helical" evidence="7">
    <location>
        <begin position="219"/>
        <end position="241"/>
    </location>
</feature>
<comment type="caution">
    <text evidence="9">The sequence shown here is derived from an EMBL/GenBank/DDBJ whole genome shotgun (WGS) entry which is preliminary data.</text>
</comment>
<dbReference type="PROSITE" id="PS50850">
    <property type="entry name" value="MFS"/>
    <property type="match status" value="1"/>
</dbReference>
<feature type="transmembrane region" description="Helical" evidence="7">
    <location>
        <begin position="40"/>
        <end position="60"/>
    </location>
</feature>
<sequence>MSLGREYRKLWAGNAASNFGDGISFVAIPLLATTLSTNPLLIAGLSMTYSAARFLVVLPIGAFVDRLDRKTILSVANLSRAVLLVLLAVLVATGTASILALYVVFTLIGLLETAADNSALSILPSIVSNKDLDKANSQIAATQLVADEFVGPPLGGLMFAAVIALPVAVTGGAYGAAALFFFALAGNFRPERLNDQPPSLRREVMEGAAWLVRHRLLRALSIVSGLASIAYMMPFSILVLFAQDILGLEPAGYGILLSVSALGGLVGSAIAAPLRRRIGYAATAAGSLILGSITLIAISLTDIPWVAGLCLAACIMHAVVYGVCVSSIRQRLVPDSLRGRVNSVAKLFGLAGLTLGAGLGGVLATTFGLAIPFLAGGIVFVPCALIAWPFLRNWESSSPDL</sequence>
<dbReference type="RefSeq" id="WP_343881222.1">
    <property type="nucleotide sequence ID" value="NZ_BAAAIJ010000056.1"/>
</dbReference>
<feature type="transmembrane region" description="Helical" evidence="7">
    <location>
        <begin position="253"/>
        <end position="271"/>
    </location>
</feature>
<reference evidence="10" key="1">
    <citation type="journal article" date="2019" name="Int. J. Syst. Evol. Microbiol.">
        <title>The Global Catalogue of Microorganisms (GCM) 10K type strain sequencing project: providing services to taxonomists for standard genome sequencing and annotation.</title>
        <authorList>
            <consortium name="The Broad Institute Genomics Platform"/>
            <consortium name="The Broad Institute Genome Sequencing Center for Infectious Disease"/>
            <person name="Wu L."/>
            <person name="Ma J."/>
        </authorList>
    </citation>
    <scope>NUCLEOTIDE SEQUENCE [LARGE SCALE GENOMIC DNA]</scope>
    <source>
        <strain evidence="10">JCM 11496</strain>
    </source>
</reference>
<keyword evidence="2" id="KW-0813">Transport</keyword>
<dbReference type="SUPFAM" id="SSF103473">
    <property type="entry name" value="MFS general substrate transporter"/>
    <property type="match status" value="1"/>
</dbReference>
<feature type="transmembrane region" description="Helical" evidence="7">
    <location>
        <begin position="278"/>
        <end position="299"/>
    </location>
</feature>
<accession>A0ABW4QBU9</accession>
<name>A0ABW4QBU9_9MICC</name>
<evidence type="ECO:0000313" key="10">
    <source>
        <dbReference type="Proteomes" id="UP001597307"/>
    </source>
</evidence>
<feature type="transmembrane region" description="Helical" evidence="7">
    <location>
        <begin position="305"/>
        <end position="324"/>
    </location>
</feature>
<keyword evidence="3" id="KW-1003">Cell membrane</keyword>
<proteinExistence type="predicted"/>
<evidence type="ECO:0000256" key="5">
    <source>
        <dbReference type="ARBA" id="ARBA00022989"/>
    </source>
</evidence>
<comment type="subcellular location">
    <subcellularLocation>
        <location evidence="1">Cell membrane</location>
        <topology evidence="1">Multi-pass membrane protein</topology>
    </subcellularLocation>
</comment>
<keyword evidence="6 7" id="KW-0472">Membrane</keyword>
<dbReference type="InterPro" id="IPR020846">
    <property type="entry name" value="MFS_dom"/>
</dbReference>
<evidence type="ECO:0000256" key="1">
    <source>
        <dbReference type="ARBA" id="ARBA00004651"/>
    </source>
</evidence>
<dbReference type="InterPro" id="IPR010290">
    <property type="entry name" value="TM_effector"/>
</dbReference>
<evidence type="ECO:0000256" key="4">
    <source>
        <dbReference type="ARBA" id="ARBA00022692"/>
    </source>
</evidence>
<dbReference type="Gene3D" id="1.20.1250.20">
    <property type="entry name" value="MFS general substrate transporter like domains"/>
    <property type="match status" value="1"/>
</dbReference>
<organism evidence="9 10">
    <name type="scientific">Arthrobacter flavus</name>
    <dbReference type="NCBI Taxonomy" id="95172"/>
    <lineage>
        <taxon>Bacteria</taxon>
        <taxon>Bacillati</taxon>
        <taxon>Actinomycetota</taxon>
        <taxon>Actinomycetes</taxon>
        <taxon>Micrococcales</taxon>
        <taxon>Micrococcaceae</taxon>
        <taxon>Arthrobacter</taxon>
    </lineage>
</organism>
<feature type="transmembrane region" description="Helical" evidence="7">
    <location>
        <begin position="81"/>
        <end position="111"/>
    </location>
</feature>
<dbReference type="EMBL" id="JBHUGA010000061">
    <property type="protein sequence ID" value="MFD1847971.1"/>
    <property type="molecule type" value="Genomic_DNA"/>
</dbReference>
<feature type="domain" description="Major facilitator superfamily (MFS) profile" evidence="8">
    <location>
        <begin position="1"/>
        <end position="395"/>
    </location>
</feature>
<keyword evidence="5 7" id="KW-1133">Transmembrane helix</keyword>
<keyword evidence="10" id="KW-1185">Reference proteome</keyword>
<evidence type="ECO:0000259" key="8">
    <source>
        <dbReference type="PROSITE" id="PS50850"/>
    </source>
</evidence>
<evidence type="ECO:0000256" key="2">
    <source>
        <dbReference type="ARBA" id="ARBA00022448"/>
    </source>
</evidence>
<feature type="transmembrane region" description="Helical" evidence="7">
    <location>
        <begin position="157"/>
        <end position="184"/>
    </location>
</feature>
<dbReference type="Pfam" id="PF05977">
    <property type="entry name" value="MFS_3"/>
    <property type="match status" value="1"/>
</dbReference>
<dbReference type="PANTHER" id="PTHR23513">
    <property type="entry name" value="INTEGRAL MEMBRANE EFFLUX PROTEIN-RELATED"/>
    <property type="match status" value="1"/>
</dbReference>
<keyword evidence="4 7" id="KW-0812">Transmembrane</keyword>
<dbReference type="CDD" id="cd06173">
    <property type="entry name" value="MFS_MefA_like"/>
    <property type="match status" value="1"/>
</dbReference>
<dbReference type="PANTHER" id="PTHR23513:SF6">
    <property type="entry name" value="MAJOR FACILITATOR SUPERFAMILY ASSOCIATED DOMAIN-CONTAINING PROTEIN"/>
    <property type="match status" value="1"/>
</dbReference>
<gene>
    <name evidence="9" type="ORF">ACFSFX_15375</name>
</gene>
<protein>
    <submittedName>
        <fullName evidence="9">MFS transporter</fullName>
    </submittedName>
</protein>
<evidence type="ECO:0000256" key="3">
    <source>
        <dbReference type="ARBA" id="ARBA00022475"/>
    </source>
</evidence>
<dbReference type="InterPro" id="IPR036259">
    <property type="entry name" value="MFS_trans_sf"/>
</dbReference>
<evidence type="ECO:0000256" key="7">
    <source>
        <dbReference type="SAM" id="Phobius"/>
    </source>
</evidence>